<comment type="caution">
    <text evidence="4">The sequence shown here is derived from an EMBL/GenBank/DDBJ whole genome shotgun (WGS) entry which is preliminary data.</text>
</comment>
<dbReference type="SUPFAM" id="SSF54768">
    <property type="entry name" value="dsRNA-binding domain-like"/>
    <property type="match status" value="2"/>
</dbReference>
<dbReference type="PROSITE" id="PS50137">
    <property type="entry name" value="DS_RBD"/>
    <property type="match status" value="2"/>
</dbReference>
<dbReference type="SMART" id="SM00552">
    <property type="entry name" value="ADEAMc"/>
    <property type="match status" value="1"/>
</dbReference>
<dbReference type="STRING" id="10195.A0A3M7REP4"/>
<evidence type="ECO:0000313" key="4">
    <source>
        <dbReference type="EMBL" id="RNA21987.1"/>
    </source>
</evidence>
<dbReference type="GO" id="GO:0006382">
    <property type="term" value="P:adenosine to inosine editing"/>
    <property type="evidence" value="ECO:0007669"/>
    <property type="project" value="TreeGrafter"/>
</dbReference>
<dbReference type="Pfam" id="PF00035">
    <property type="entry name" value="dsrm"/>
    <property type="match status" value="1"/>
</dbReference>
<dbReference type="GO" id="GO:0006396">
    <property type="term" value="P:RNA processing"/>
    <property type="evidence" value="ECO:0007669"/>
    <property type="project" value="InterPro"/>
</dbReference>
<feature type="domain" description="A to I editase" evidence="3">
    <location>
        <begin position="390"/>
        <end position="720"/>
    </location>
</feature>
<name>A0A3M7REP4_BRAPC</name>
<dbReference type="PANTHER" id="PTHR10910:SF62">
    <property type="entry name" value="AT07585P-RELATED"/>
    <property type="match status" value="1"/>
</dbReference>
<dbReference type="OrthoDB" id="10268011at2759"/>
<evidence type="ECO:0000259" key="3">
    <source>
        <dbReference type="PROSITE" id="PS50141"/>
    </source>
</evidence>
<evidence type="ECO:0000259" key="2">
    <source>
        <dbReference type="PROSITE" id="PS50137"/>
    </source>
</evidence>
<accession>A0A3M7REP4</accession>
<reference evidence="4 5" key="1">
    <citation type="journal article" date="2018" name="Sci. Rep.">
        <title>Genomic signatures of local adaptation to the degree of environmental predictability in rotifers.</title>
        <authorList>
            <person name="Franch-Gras L."/>
            <person name="Hahn C."/>
            <person name="Garcia-Roger E.M."/>
            <person name="Carmona M.J."/>
            <person name="Serra M."/>
            <person name="Gomez A."/>
        </authorList>
    </citation>
    <scope>NUCLEOTIDE SEQUENCE [LARGE SCALE GENOMIC DNA]</scope>
    <source>
        <strain evidence="4">HYR1</strain>
    </source>
</reference>
<dbReference type="Pfam" id="PF02137">
    <property type="entry name" value="A_deamin"/>
    <property type="match status" value="1"/>
</dbReference>
<dbReference type="Gene3D" id="3.30.160.20">
    <property type="match status" value="2"/>
</dbReference>
<keyword evidence="1" id="KW-0694">RNA-binding</keyword>
<dbReference type="Proteomes" id="UP000276133">
    <property type="component" value="Unassembled WGS sequence"/>
</dbReference>
<proteinExistence type="predicted"/>
<dbReference type="EMBL" id="REGN01003553">
    <property type="protein sequence ID" value="RNA21987.1"/>
    <property type="molecule type" value="Genomic_DNA"/>
</dbReference>
<keyword evidence="4" id="KW-0378">Hydrolase</keyword>
<gene>
    <name evidence="4" type="ORF">BpHYR1_007489</name>
</gene>
<evidence type="ECO:0000256" key="1">
    <source>
        <dbReference type="PROSITE-ProRule" id="PRU00266"/>
    </source>
</evidence>
<dbReference type="GO" id="GO:0003726">
    <property type="term" value="F:double-stranded RNA adenosine deaminase activity"/>
    <property type="evidence" value="ECO:0007669"/>
    <property type="project" value="TreeGrafter"/>
</dbReference>
<dbReference type="AlphaFoldDB" id="A0A3M7REP4"/>
<feature type="domain" description="DRBM" evidence="2">
    <location>
        <begin position="67"/>
        <end position="136"/>
    </location>
</feature>
<dbReference type="GO" id="GO:0008251">
    <property type="term" value="F:tRNA-specific adenosine deaminase activity"/>
    <property type="evidence" value="ECO:0007669"/>
    <property type="project" value="TreeGrafter"/>
</dbReference>
<dbReference type="EC" id="3.5.4.4" evidence="4"/>
<dbReference type="InterPro" id="IPR014720">
    <property type="entry name" value="dsRBD_dom"/>
</dbReference>
<dbReference type="PANTHER" id="PTHR10910">
    <property type="entry name" value="EUKARYOTE SPECIFIC DSRNA BINDING PROTEIN"/>
    <property type="match status" value="1"/>
</dbReference>
<feature type="domain" description="DRBM" evidence="2">
    <location>
        <begin position="212"/>
        <end position="311"/>
    </location>
</feature>
<evidence type="ECO:0000313" key="5">
    <source>
        <dbReference type="Proteomes" id="UP000276133"/>
    </source>
</evidence>
<dbReference type="SMART" id="SM00358">
    <property type="entry name" value="DSRM"/>
    <property type="match status" value="2"/>
</dbReference>
<dbReference type="PROSITE" id="PS50141">
    <property type="entry name" value="A_DEAMIN_EDITASE"/>
    <property type="match status" value="1"/>
</dbReference>
<keyword evidence="5" id="KW-1185">Reference proteome</keyword>
<organism evidence="4 5">
    <name type="scientific">Brachionus plicatilis</name>
    <name type="common">Marine rotifer</name>
    <name type="synonym">Brachionus muelleri</name>
    <dbReference type="NCBI Taxonomy" id="10195"/>
    <lineage>
        <taxon>Eukaryota</taxon>
        <taxon>Metazoa</taxon>
        <taxon>Spiralia</taxon>
        <taxon>Gnathifera</taxon>
        <taxon>Rotifera</taxon>
        <taxon>Eurotatoria</taxon>
        <taxon>Monogononta</taxon>
        <taxon>Pseudotrocha</taxon>
        <taxon>Ploima</taxon>
        <taxon>Brachionidae</taxon>
        <taxon>Brachionus</taxon>
    </lineage>
</organism>
<dbReference type="InterPro" id="IPR002466">
    <property type="entry name" value="A_deamin"/>
</dbReference>
<protein>
    <submittedName>
        <fullName evidence="4">Double-stranded RNA-specific editase 1 isoform X4</fullName>
        <ecNumber evidence="4">3.5.4.4</ecNumber>
    </submittedName>
</protein>
<dbReference type="GO" id="GO:0005737">
    <property type="term" value="C:cytoplasm"/>
    <property type="evidence" value="ECO:0007669"/>
    <property type="project" value="TreeGrafter"/>
</dbReference>
<dbReference type="GO" id="GO:0005730">
    <property type="term" value="C:nucleolus"/>
    <property type="evidence" value="ECO:0007669"/>
    <property type="project" value="TreeGrafter"/>
</dbReference>
<sequence length="728" mass="82486">MFCHKTRTPTALTTKSPCFKRIVSKMSVDLGPATKRKLEPDSDLSQILSKKFKTSPEYFPVSQNYKNSIQYIHEIARIQPIKFELICQAGQAHKPTFKFCLNIQILGNLVSFYSTGPSKKVAKVIASLKAISYLIKLPDFFSPTEIEYFHYFIDSELQVNKLDANLLDDTTVSSFEESESSLVIDLPGSQSDDSSSSSEFDLKTKEIIATRNPLTILNHLLPKKPFIDNLIEESGQSHSKIFKVEIRLNKKEILESKLQLKVDVSNFVRNDDQNLSLFKDVGDEFIFYGIGSTKKIAKSRAAQYLLEILFNIKLTSPETELAISESHSEETGNKFKEFADSISELINQKYKELVEQLSEENEFNPNKFLNVYSGIVQSNGININTAKLICLTTGTKCIGGDHMSLLGTSLNDCHAEILAVRVLKKYLFAKLEEFIKNNFSSDIFELNVENSLYRLKENVQFHLFISSAPCGDSRIFSISDNLASESADSHPNRKVRGLLRTKIESGMGTIPVRSCEQIQTWDGIMLGDRLKVMSCSDKLCKYNVLGIQGALLSQLIEPVYFNSVIIGAFYNKNHLSRALFTRISQCQQDLPSPYKVNKPILSSITNSLQRQTSKPSTKSLIWSDILKQIEIINCKTGKKNDGSHSEVCQYEIFTMWISLINLVKEKKINFKAENQLDQITYNQAKQMALDYQKAKLNVYKCFKEKNLGNWLTAPLEQNLFTISLNPQQ</sequence>
<dbReference type="GO" id="GO:0003725">
    <property type="term" value="F:double-stranded RNA binding"/>
    <property type="evidence" value="ECO:0007669"/>
    <property type="project" value="TreeGrafter"/>
</dbReference>